<feature type="chain" id="PRO_5011649576" evidence="2">
    <location>
        <begin position="20"/>
        <end position="528"/>
    </location>
</feature>
<feature type="domain" description="Secretion system C-terminal sorting" evidence="3">
    <location>
        <begin position="466"/>
        <end position="524"/>
    </location>
</feature>
<dbReference type="Proteomes" id="UP000199492">
    <property type="component" value="Unassembled WGS sequence"/>
</dbReference>
<dbReference type="EMBL" id="FNCZ01000010">
    <property type="protein sequence ID" value="SDI37910.1"/>
    <property type="molecule type" value="Genomic_DNA"/>
</dbReference>
<gene>
    <name evidence="4" type="ORF">SAMN04489796_11056</name>
</gene>
<reference evidence="5" key="1">
    <citation type="submission" date="2016-10" db="EMBL/GenBank/DDBJ databases">
        <authorList>
            <person name="Varghese N."/>
            <person name="Submissions S."/>
        </authorList>
    </citation>
    <scope>NUCLEOTIDE SEQUENCE [LARGE SCALE GENOMIC DNA]</scope>
    <source>
        <strain evidence="5">DSM 15363</strain>
    </source>
</reference>
<dbReference type="InterPro" id="IPR026444">
    <property type="entry name" value="Secre_tail"/>
</dbReference>
<evidence type="ECO:0000313" key="5">
    <source>
        <dbReference type="Proteomes" id="UP000199492"/>
    </source>
</evidence>
<protein>
    <submittedName>
        <fullName evidence="4">Por secretion system C-terminal sorting domain-containing protein</fullName>
    </submittedName>
</protein>
<keyword evidence="5" id="KW-1185">Reference proteome</keyword>
<keyword evidence="1 2" id="KW-0732">Signal</keyword>
<name>A0A1G8K524_9FLAO</name>
<evidence type="ECO:0000256" key="2">
    <source>
        <dbReference type="SAM" id="SignalP"/>
    </source>
</evidence>
<dbReference type="Pfam" id="PF18962">
    <property type="entry name" value="Por_Secre_tail"/>
    <property type="match status" value="1"/>
</dbReference>
<evidence type="ECO:0000313" key="4">
    <source>
        <dbReference type="EMBL" id="SDI37910.1"/>
    </source>
</evidence>
<dbReference type="NCBIfam" id="NF038128">
    <property type="entry name" value="choice_anch_J"/>
    <property type="match status" value="1"/>
</dbReference>
<dbReference type="AlphaFoldDB" id="A0A1G8K524"/>
<dbReference type="STRING" id="262004.SAMN04489796_11056"/>
<dbReference type="NCBIfam" id="TIGR04183">
    <property type="entry name" value="Por_Secre_tail"/>
    <property type="match status" value="1"/>
</dbReference>
<dbReference type="RefSeq" id="WP_092470368.1">
    <property type="nucleotide sequence ID" value="NZ_FNCZ01000010.1"/>
</dbReference>
<organism evidence="4 5">
    <name type="scientific">Winogradskyella thalassocola</name>
    <dbReference type="NCBI Taxonomy" id="262004"/>
    <lineage>
        <taxon>Bacteria</taxon>
        <taxon>Pseudomonadati</taxon>
        <taxon>Bacteroidota</taxon>
        <taxon>Flavobacteriia</taxon>
        <taxon>Flavobacteriales</taxon>
        <taxon>Flavobacteriaceae</taxon>
        <taxon>Winogradskyella</taxon>
    </lineage>
</organism>
<accession>A0A1G8K524</accession>
<sequence length="528" mass="57105">MKKITLLLLTLCVSFMSYAQFPESFDGGTTIPSGWAVYDNGIGTTHSWTVDDVNENVSVRWSEILPAGQIAEDWIVTPQVAVTATTNLLTFEMTDFNAPDYNSQVTVRISTDASQTNTSAFTTVLTIDELDTNGGGFLPWSVDLSTYIGSSVYVAFVMENNDGDGWALDNVDFTVAPTCANPVATFDAFAQSTVDISMTTANNYDIEWGVFPYTQGGGGSTATVTADDSYQLTGLIPGASYNVFVRQNCGGGDYSEYIELIVGTSPSNSIPFSEDLEAEANQALLLNLGLSFAGNGDWNYNVDDTTDGDTTNDYAYDGVASIFSNNTTTTVDADARLYVGPFNLSTLNEYTFSFFQRNIATSSFTRPNKDIDITISTSNDGTTDTVILSLDDLDNITYTQRMATFTPTVDGEYYFGIHDKSSFLATATQGNSVVVDAFSVTSESLSVTEFNANTFKHFYNKNSQSLIIESSNLAMTSVEIYSLLGQNIISKSLSNTTETIDVSSLSTGVYLAKVSINGNTETIKFAKN</sequence>
<evidence type="ECO:0000256" key="1">
    <source>
        <dbReference type="ARBA" id="ARBA00022729"/>
    </source>
</evidence>
<evidence type="ECO:0000259" key="3">
    <source>
        <dbReference type="Pfam" id="PF18962"/>
    </source>
</evidence>
<feature type="signal peptide" evidence="2">
    <location>
        <begin position="1"/>
        <end position="19"/>
    </location>
</feature>
<proteinExistence type="predicted"/>
<dbReference type="OrthoDB" id="1401747at2"/>